<dbReference type="GO" id="GO:0045893">
    <property type="term" value="P:positive regulation of DNA-templated transcription"/>
    <property type="evidence" value="ECO:0007669"/>
    <property type="project" value="TreeGrafter"/>
</dbReference>
<feature type="region of interest" description="Disordered" evidence="1">
    <location>
        <begin position="220"/>
        <end position="239"/>
    </location>
</feature>
<dbReference type="AlphaFoldDB" id="A0A9W9ZUI8"/>
<dbReference type="GO" id="GO:0039536">
    <property type="term" value="P:negative regulation of RIG-I signaling pathway"/>
    <property type="evidence" value="ECO:0007669"/>
    <property type="project" value="InterPro"/>
</dbReference>
<feature type="region of interest" description="Disordered" evidence="1">
    <location>
        <begin position="245"/>
        <end position="315"/>
    </location>
</feature>
<dbReference type="InterPro" id="IPR040341">
    <property type="entry name" value="GPATCH3"/>
</dbReference>
<feature type="compositionally biased region" description="Polar residues" evidence="1">
    <location>
        <begin position="247"/>
        <end position="269"/>
    </location>
</feature>
<evidence type="ECO:0000256" key="1">
    <source>
        <dbReference type="SAM" id="MobiDB-lite"/>
    </source>
</evidence>
<reference evidence="3" key="1">
    <citation type="submission" date="2023-01" db="EMBL/GenBank/DDBJ databases">
        <title>Genome assembly of the deep-sea coral Lophelia pertusa.</title>
        <authorList>
            <person name="Herrera S."/>
            <person name="Cordes E."/>
        </authorList>
    </citation>
    <scope>NUCLEOTIDE SEQUENCE</scope>
    <source>
        <strain evidence="3">USNM1676648</strain>
        <tissue evidence="3">Polyp</tissue>
    </source>
</reference>
<dbReference type="GO" id="GO:0003676">
    <property type="term" value="F:nucleic acid binding"/>
    <property type="evidence" value="ECO:0007669"/>
    <property type="project" value="InterPro"/>
</dbReference>
<name>A0A9W9ZUI8_9CNID</name>
<dbReference type="GO" id="GO:0032480">
    <property type="term" value="P:negative regulation of type I interferon production"/>
    <property type="evidence" value="ECO:0007669"/>
    <property type="project" value="InterPro"/>
</dbReference>
<evidence type="ECO:0000313" key="4">
    <source>
        <dbReference type="Proteomes" id="UP001163046"/>
    </source>
</evidence>
<feature type="compositionally biased region" description="Basic and acidic residues" evidence="1">
    <location>
        <begin position="299"/>
        <end position="315"/>
    </location>
</feature>
<keyword evidence="4" id="KW-1185">Reference proteome</keyword>
<protein>
    <submittedName>
        <fullName evidence="3">Negative regulation of RIG-I signaling pathway</fullName>
    </submittedName>
</protein>
<sequence>MGDLNDQTTAKEEAELCYGIVSNIPREFRSADLRAMFSNFINGETGGFKCFHFRHRPEFYRREAVLNGEDTEEIQSSTTTCCVVLILKEKLQDLIKCYHGKNWVDRNGKYYPSKAVISGIRIKDEKDTAEDLLYRTRQEKKEHSFTRTNLEFSQHDLKELMELHPPPPMPNGNVGTPLSVFMELIRTCKLPPHVIKKLDLNFSGGTSKKKYRNVPLDYKSLEKGGSTMRNTGKRKLLPHSVKDVIQGGSQENDSSSSTCRLETLGLQSSEQRESEDGSDNEEIDKSEADGNDDSDAEEWDRHESLHNDVTSQERTKERLFEEDIELKWEKGGSGLVFYTDAAFWKQQEEGSFDEETVDDWDVDMEIYENPDGGDKDSRDLLQMRVEKQWRKGNDIDLNKIGGFEKYTRGFGGQLMRKQGWKEGGSLGSSQDGIKQPVVAEGQMPKCKRGFGYYGEKLQRHVKRPRAERNVIISTIYDEQDSNEDNVFESWGPDKLKYVNSVDFVRGKSHPKQSGKT</sequence>
<comment type="caution">
    <text evidence="3">The sequence shown here is derived from an EMBL/GenBank/DDBJ whole genome shotgun (WGS) entry which is preliminary data.</text>
</comment>
<organism evidence="3 4">
    <name type="scientific">Desmophyllum pertusum</name>
    <dbReference type="NCBI Taxonomy" id="174260"/>
    <lineage>
        <taxon>Eukaryota</taxon>
        <taxon>Metazoa</taxon>
        <taxon>Cnidaria</taxon>
        <taxon>Anthozoa</taxon>
        <taxon>Hexacorallia</taxon>
        <taxon>Scleractinia</taxon>
        <taxon>Caryophylliina</taxon>
        <taxon>Caryophylliidae</taxon>
        <taxon>Desmophyllum</taxon>
    </lineage>
</organism>
<feature type="domain" description="G-patch" evidence="2">
    <location>
        <begin position="407"/>
        <end position="455"/>
    </location>
</feature>
<accession>A0A9W9ZUI8</accession>
<dbReference type="InterPro" id="IPR000467">
    <property type="entry name" value="G_patch_dom"/>
</dbReference>
<dbReference type="EMBL" id="MU825873">
    <property type="protein sequence ID" value="KAJ7387775.1"/>
    <property type="molecule type" value="Genomic_DNA"/>
</dbReference>
<dbReference type="Pfam" id="PF01585">
    <property type="entry name" value="G-patch"/>
    <property type="match status" value="1"/>
</dbReference>
<evidence type="ECO:0000313" key="3">
    <source>
        <dbReference type="EMBL" id="KAJ7387775.1"/>
    </source>
</evidence>
<dbReference type="OrthoDB" id="5842926at2759"/>
<feature type="compositionally biased region" description="Acidic residues" evidence="1">
    <location>
        <begin position="289"/>
        <end position="298"/>
    </location>
</feature>
<dbReference type="PANTHER" id="PTHR14390:SF2">
    <property type="entry name" value="G PATCH DOMAIN-CONTAINING PROTEIN 3"/>
    <property type="match status" value="1"/>
</dbReference>
<gene>
    <name evidence="3" type="primary">GPATCH3</name>
    <name evidence="3" type="ORF">OS493_001118</name>
</gene>
<dbReference type="Proteomes" id="UP001163046">
    <property type="component" value="Unassembled WGS sequence"/>
</dbReference>
<proteinExistence type="predicted"/>
<dbReference type="PROSITE" id="PS50174">
    <property type="entry name" value="G_PATCH"/>
    <property type="match status" value="1"/>
</dbReference>
<dbReference type="PANTHER" id="PTHR14390">
    <property type="entry name" value="G PATCH DOMAIN CONTAINING PROTEIN 3"/>
    <property type="match status" value="1"/>
</dbReference>
<evidence type="ECO:0000259" key="2">
    <source>
        <dbReference type="PROSITE" id="PS50174"/>
    </source>
</evidence>
<dbReference type="SMART" id="SM00443">
    <property type="entry name" value="G_patch"/>
    <property type="match status" value="1"/>
</dbReference>